<dbReference type="AlphaFoldDB" id="A0A0A8YDT3"/>
<name>A0A0A8YDT3_ARUDO</name>
<evidence type="ECO:0000313" key="1">
    <source>
        <dbReference type="EMBL" id="JAD23733.1"/>
    </source>
</evidence>
<sequence length="27" mass="3158">MNQCLESQVVHISFLHVHPYKVSNFSI</sequence>
<protein>
    <submittedName>
        <fullName evidence="1">Uncharacterized protein</fullName>
    </submittedName>
</protein>
<reference evidence="1" key="1">
    <citation type="submission" date="2014-09" db="EMBL/GenBank/DDBJ databases">
        <authorList>
            <person name="Magalhaes I.L.F."/>
            <person name="Oliveira U."/>
            <person name="Santos F.R."/>
            <person name="Vidigal T.H.D.A."/>
            <person name="Brescovit A.D."/>
            <person name="Santos A.J."/>
        </authorList>
    </citation>
    <scope>NUCLEOTIDE SEQUENCE</scope>
    <source>
        <tissue evidence="1">Shoot tissue taken approximately 20 cm above the soil surface</tissue>
    </source>
</reference>
<organism evidence="1">
    <name type="scientific">Arundo donax</name>
    <name type="common">Giant reed</name>
    <name type="synonym">Donax arundinaceus</name>
    <dbReference type="NCBI Taxonomy" id="35708"/>
    <lineage>
        <taxon>Eukaryota</taxon>
        <taxon>Viridiplantae</taxon>
        <taxon>Streptophyta</taxon>
        <taxon>Embryophyta</taxon>
        <taxon>Tracheophyta</taxon>
        <taxon>Spermatophyta</taxon>
        <taxon>Magnoliopsida</taxon>
        <taxon>Liliopsida</taxon>
        <taxon>Poales</taxon>
        <taxon>Poaceae</taxon>
        <taxon>PACMAD clade</taxon>
        <taxon>Arundinoideae</taxon>
        <taxon>Arundineae</taxon>
        <taxon>Arundo</taxon>
    </lineage>
</organism>
<accession>A0A0A8YDT3</accession>
<dbReference type="EMBL" id="GBRH01274162">
    <property type="protein sequence ID" value="JAD23733.1"/>
    <property type="molecule type" value="Transcribed_RNA"/>
</dbReference>
<proteinExistence type="predicted"/>
<reference evidence="1" key="2">
    <citation type="journal article" date="2015" name="Data Brief">
        <title>Shoot transcriptome of the giant reed, Arundo donax.</title>
        <authorList>
            <person name="Barrero R.A."/>
            <person name="Guerrero F.D."/>
            <person name="Moolhuijzen P."/>
            <person name="Goolsby J.A."/>
            <person name="Tidwell J."/>
            <person name="Bellgard S.E."/>
            <person name="Bellgard M.I."/>
        </authorList>
    </citation>
    <scope>NUCLEOTIDE SEQUENCE</scope>
    <source>
        <tissue evidence="1">Shoot tissue taken approximately 20 cm above the soil surface</tissue>
    </source>
</reference>